<evidence type="ECO:0000256" key="4">
    <source>
        <dbReference type="ARBA" id="ARBA00022989"/>
    </source>
</evidence>
<evidence type="ECO:0000256" key="3">
    <source>
        <dbReference type="ARBA" id="ARBA00022692"/>
    </source>
</evidence>
<evidence type="ECO:0000256" key="1">
    <source>
        <dbReference type="ARBA" id="ARBA00004651"/>
    </source>
</evidence>
<dbReference type="PANTHER" id="PTHR42770:SF13">
    <property type="entry name" value="L-METHIONINE_BRANCHED-CHAIN AMINO ACID EXPORTER YJEH"/>
    <property type="match status" value="1"/>
</dbReference>
<dbReference type="FunCoup" id="A0A6G9IF44">
    <property type="interactions" value="25"/>
</dbReference>
<evidence type="ECO:0000256" key="6">
    <source>
        <dbReference type="SAM" id="Phobius"/>
    </source>
</evidence>
<dbReference type="GO" id="GO:0022857">
    <property type="term" value="F:transmembrane transporter activity"/>
    <property type="evidence" value="ECO:0007669"/>
    <property type="project" value="InterPro"/>
</dbReference>
<feature type="transmembrane region" description="Helical" evidence="6">
    <location>
        <begin position="319"/>
        <end position="341"/>
    </location>
</feature>
<dbReference type="GO" id="GO:0005886">
    <property type="term" value="C:plasma membrane"/>
    <property type="evidence" value="ECO:0007669"/>
    <property type="project" value="UniProtKB-SubCell"/>
</dbReference>
<evidence type="ECO:0000256" key="2">
    <source>
        <dbReference type="ARBA" id="ARBA00022475"/>
    </source>
</evidence>
<dbReference type="RefSeq" id="WP_166917516.1">
    <property type="nucleotide sequence ID" value="NZ_CP050253.1"/>
</dbReference>
<name>A0A6G9IF44_9GAMM</name>
<dbReference type="AlphaFoldDB" id="A0A6G9IF44"/>
<dbReference type="InterPro" id="IPR002293">
    <property type="entry name" value="AA/rel_permease1"/>
</dbReference>
<feature type="transmembrane region" description="Helical" evidence="6">
    <location>
        <begin position="373"/>
        <end position="389"/>
    </location>
</feature>
<feature type="transmembrane region" description="Helical" evidence="6">
    <location>
        <begin position="125"/>
        <end position="145"/>
    </location>
</feature>
<gene>
    <name evidence="7" type="primary">yjeH</name>
    <name evidence="7" type="ORF">IPMB12_11285</name>
</gene>
<feature type="transmembrane region" description="Helical" evidence="6">
    <location>
        <begin position="152"/>
        <end position="175"/>
    </location>
</feature>
<dbReference type="PIRSF" id="PIRSF006060">
    <property type="entry name" value="AA_transporter"/>
    <property type="match status" value="1"/>
</dbReference>
<evidence type="ECO:0000256" key="5">
    <source>
        <dbReference type="ARBA" id="ARBA00023136"/>
    </source>
</evidence>
<feature type="transmembrane region" description="Helical" evidence="6">
    <location>
        <begin position="347"/>
        <end position="366"/>
    </location>
</feature>
<dbReference type="EMBL" id="CP050253">
    <property type="protein sequence ID" value="QIQ22220.1"/>
    <property type="molecule type" value="Genomic_DNA"/>
</dbReference>
<feature type="transmembrane region" description="Helical" evidence="6">
    <location>
        <begin position="222"/>
        <end position="246"/>
    </location>
</feature>
<organism evidence="7 8">
    <name type="scientific">Zophobihabitans entericus</name>
    <dbReference type="NCBI Taxonomy" id="1635327"/>
    <lineage>
        <taxon>Bacteria</taxon>
        <taxon>Pseudomonadati</taxon>
        <taxon>Pseudomonadota</taxon>
        <taxon>Gammaproteobacteria</taxon>
        <taxon>Orbales</taxon>
        <taxon>Orbaceae</taxon>
        <taxon>Zophobihabitans</taxon>
    </lineage>
</organism>
<feature type="transmembrane region" description="Helical" evidence="6">
    <location>
        <begin position="187"/>
        <end position="210"/>
    </location>
</feature>
<proteinExistence type="predicted"/>
<accession>A0A6G9IF44</accession>
<dbReference type="Gene3D" id="1.20.1740.10">
    <property type="entry name" value="Amino acid/polyamine transporter I"/>
    <property type="match status" value="1"/>
</dbReference>
<keyword evidence="4 6" id="KW-1133">Transmembrane helix</keyword>
<feature type="transmembrane region" description="Helical" evidence="6">
    <location>
        <begin position="395"/>
        <end position="413"/>
    </location>
</feature>
<comment type="subcellular location">
    <subcellularLocation>
        <location evidence="1">Cell membrane</location>
        <topology evidence="1">Multi-pass membrane protein</topology>
    </subcellularLocation>
</comment>
<dbReference type="InterPro" id="IPR050367">
    <property type="entry name" value="APC_superfamily"/>
</dbReference>
<dbReference type="PANTHER" id="PTHR42770">
    <property type="entry name" value="AMINO ACID TRANSPORTER-RELATED"/>
    <property type="match status" value="1"/>
</dbReference>
<evidence type="ECO:0000313" key="7">
    <source>
        <dbReference type="EMBL" id="QIQ22220.1"/>
    </source>
</evidence>
<keyword evidence="5 6" id="KW-0472">Membrane</keyword>
<feature type="transmembrane region" description="Helical" evidence="6">
    <location>
        <begin position="86"/>
        <end position="113"/>
    </location>
</feature>
<sequence>MAGSELKKELSLLQGIGLLSTSLLGTGVFAVPAIVAYGAGGDGLWAWPLLLVLVFPVAIIFAQLGKRYPSAGGVAYFIARAFSPKLGRATAWAFLSVIPFGLPAALYISSGFWISLFNLPGYMELLIQIITLLLIWSVGLFGAGASGWIQSAIAILIIGLMATICLVPSPTVLSIEWPSISSVNANNIFSAFAVMFWCFVGLEAFVHLTSEFKNAERDFPRALIIGLIIAGFVYWACTAAILYFLPIDATPTTALPKIIELLFGQAGLWVICIIGYLACFASINVYIQSFARLIWSQTSIDYPDSRFAQLSRRQTPVNALTAVILCSLIASVLIYFVHIPLDHLLEYSNGVFVLIYLLAMVAAIKLLKGQSRILAMISAVICLGLLAVIGYKSLYAIGIFVVLCIVLKNNNAIKKLNH</sequence>
<dbReference type="NCBIfam" id="NF008245">
    <property type="entry name" value="PRK11021.1"/>
    <property type="match status" value="1"/>
</dbReference>
<protein>
    <submittedName>
        <fullName evidence="7">L-methionine/branched-chain amino acid transporter</fullName>
    </submittedName>
</protein>
<keyword evidence="8" id="KW-1185">Reference proteome</keyword>
<feature type="transmembrane region" description="Helical" evidence="6">
    <location>
        <begin position="12"/>
        <end position="39"/>
    </location>
</feature>
<keyword evidence="3 6" id="KW-0812">Transmembrane</keyword>
<keyword evidence="2" id="KW-1003">Cell membrane</keyword>
<dbReference type="KEGG" id="orb:IPMB12_11285"/>
<dbReference type="Pfam" id="PF13520">
    <property type="entry name" value="AA_permease_2"/>
    <property type="match status" value="1"/>
</dbReference>
<dbReference type="InParanoid" id="A0A6G9IF44"/>
<reference evidence="7 8" key="1">
    <citation type="submission" date="2020-03" db="EMBL/GenBank/DDBJ databases">
        <title>Complete genome sequence of Orbus sp. IPMB12 (BCRC 80908).</title>
        <authorList>
            <person name="Lo W.-S."/>
            <person name="Chang T.-H."/>
            <person name="Kuo C.-H."/>
        </authorList>
    </citation>
    <scope>NUCLEOTIDE SEQUENCE [LARGE SCALE GENOMIC DNA]</scope>
    <source>
        <strain evidence="7 8">IPMB12</strain>
    </source>
</reference>
<feature type="transmembrane region" description="Helical" evidence="6">
    <location>
        <begin position="266"/>
        <end position="287"/>
    </location>
</feature>
<feature type="transmembrane region" description="Helical" evidence="6">
    <location>
        <begin position="45"/>
        <end position="65"/>
    </location>
</feature>
<evidence type="ECO:0000313" key="8">
    <source>
        <dbReference type="Proteomes" id="UP000501168"/>
    </source>
</evidence>
<dbReference type="Proteomes" id="UP000501168">
    <property type="component" value="Chromosome"/>
</dbReference>